<feature type="region of interest" description="Disordered" evidence="1">
    <location>
        <begin position="50"/>
        <end position="81"/>
    </location>
</feature>
<evidence type="ECO:0000313" key="3">
    <source>
        <dbReference type="Proteomes" id="UP000632154"/>
    </source>
</evidence>
<organism evidence="2 3">
    <name type="scientific">Deinococcus piscis</name>
    <dbReference type="NCBI Taxonomy" id="394230"/>
    <lineage>
        <taxon>Bacteria</taxon>
        <taxon>Thermotogati</taxon>
        <taxon>Deinococcota</taxon>
        <taxon>Deinococci</taxon>
        <taxon>Deinococcales</taxon>
        <taxon>Deinococcaceae</taxon>
        <taxon>Deinococcus</taxon>
    </lineage>
</organism>
<name>A0ABQ3K9U8_9DEIO</name>
<feature type="compositionally biased region" description="Polar residues" evidence="1">
    <location>
        <begin position="54"/>
        <end position="63"/>
    </location>
</feature>
<feature type="compositionally biased region" description="Basic and acidic residues" evidence="1">
    <location>
        <begin position="71"/>
        <end position="81"/>
    </location>
</feature>
<dbReference type="EMBL" id="BNAL01000038">
    <property type="protein sequence ID" value="GHG09868.1"/>
    <property type="molecule type" value="Genomic_DNA"/>
</dbReference>
<sequence length="81" mass="8913">MVYESGKIKISPEVDLNNVSKVKFATLGKVLSGPESVRLRTTSDDLSVPDTLKETLSGSQKNMKQGGLWRCETEPSRPDEC</sequence>
<evidence type="ECO:0000256" key="1">
    <source>
        <dbReference type="SAM" id="MobiDB-lite"/>
    </source>
</evidence>
<dbReference type="Proteomes" id="UP000632154">
    <property type="component" value="Unassembled WGS sequence"/>
</dbReference>
<proteinExistence type="predicted"/>
<comment type="caution">
    <text evidence="2">The sequence shown here is derived from an EMBL/GenBank/DDBJ whole genome shotgun (WGS) entry which is preliminary data.</text>
</comment>
<evidence type="ECO:0000313" key="2">
    <source>
        <dbReference type="EMBL" id="GHG09868.1"/>
    </source>
</evidence>
<accession>A0ABQ3K9U8</accession>
<keyword evidence="3" id="KW-1185">Reference proteome</keyword>
<gene>
    <name evidence="2" type="ORF">GCM10017783_22960</name>
</gene>
<reference evidence="3" key="1">
    <citation type="journal article" date="2019" name="Int. J. Syst. Evol. Microbiol.">
        <title>The Global Catalogue of Microorganisms (GCM) 10K type strain sequencing project: providing services to taxonomists for standard genome sequencing and annotation.</title>
        <authorList>
            <consortium name="The Broad Institute Genomics Platform"/>
            <consortium name="The Broad Institute Genome Sequencing Center for Infectious Disease"/>
            <person name="Wu L."/>
            <person name="Ma J."/>
        </authorList>
    </citation>
    <scope>NUCLEOTIDE SEQUENCE [LARGE SCALE GENOMIC DNA]</scope>
    <source>
        <strain evidence="3">CGMCC 1.18439</strain>
    </source>
</reference>
<protein>
    <submittedName>
        <fullName evidence="2">Uncharacterized protein</fullName>
    </submittedName>
</protein>